<dbReference type="EMBL" id="CP053435">
    <property type="protein sequence ID" value="QJW90263.1"/>
    <property type="molecule type" value="Genomic_DNA"/>
</dbReference>
<dbReference type="InterPro" id="IPR029063">
    <property type="entry name" value="SAM-dependent_MTases_sf"/>
</dbReference>
<keyword evidence="2" id="KW-0489">Methyltransferase</keyword>
<evidence type="ECO:0000313" key="3">
    <source>
        <dbReference type="Proteomes" id="UP000502756"/>
    </source>
</evidence>
<dbReference type="SUPFAM" id="SSF53335">
    <property type="entry name" value="S-adenosyl-L-methionine-dependent methyltransferases"/>
    <property type="match status" value="1"/>
</dbReference>
<dbReference type="CDD" id="cd02440">
    <property type="entry name" value="AdoMet_MTases"/>
    <property type="match status" value="1"/>
</dbReference>
<organism evidence="2 3">
    <name type="scientific">Spirosoma taeanense</name>
    <dbReference type="NCBI Taxonomy" id="2735870"/>
    <lineage>
        <taxon>Bacteria</taxon>
        <taxon>Pseudomonadati</taxon>
        <taxon>Bacteroidota</taxon>
        <taxon>Cytophagia</taxon>
        <taxon>Cytophagales</taxon>
        <taxon>Cytophagaceae</taxon>
        <taxon>Spirosoma</taxon>
    </lineage>
</organism>
<sequence>MPSSSEDIIGLYQRHASTWDKDRTRSLFEKAWLDRFLAIAGHNASILDLGCGMGEPIARYLIEQGCSVTGVDTSHTFIDLCRNRFPDQEWIVGDMRNRVPGKQFQGVLAWDSFFHLNHADQRGMFSVFRRYAAPKAALLFTSGSSYGEAIGEYQGDPLYHASLDTAEYESLLQEQGFEVVSHVVDDATCGHHTVWLARLNR</sequence>
<dbReference type="Gene3D" id="3.40.50.150">
    <property type="entry name" value="Vaccinia Virus protein VP39"/>
    <property type="match status" value="1"/>
</dbReference>
<proteinExistence type="predicted"/>
<accession>A0A6M5YAM4</accession>
<keyword evidence="3" id="KW-1185">Reference proteome</keyword>
<gene>
    <name evidence="2" type="ORF">HNV11_13200</name>
</gene>
<dbReference type="AlphaFoldDB" id="A0A6M5YAM4"/>
<feature type="domain" description="Methyltransferase" evidence="1">
    <location>
        <begin position="46"/>
        <end position="134"/>
    </location>
</feature>
<dbReference type="GO" id="GO:0032259">
    <property type="term" value="P:methylation"/>
    <property type="evidence" value="ECO:0007669"/>
    <property type="project" value="UniProtKB-KW"/>
</dbReference>
<dbReference type="KEGG" id="stae:HNV11_13200"/>
<reference evidence="2 3" key="1">
    <citation type="submission" date="2020-05" db="EMBL/GenBank/DDBJ databases">
        <title>Genome sequencing of Spirosoma sp. TS118.</title>
        <authorList>
            <person name="Lee J.-H."/>
            <person name="Jeong S."/>
            <person name="Zhao L."/>
            <person name="Jung J.-H."/>
            <person name="Kim M.-K."/>
            <person name="Lim S."/>
        </authorList>
    </citation>
    <scope>NUCLEOTIDE SEQUENCE [LARGE SCALE GENOMIC DNA]</scope>
    <source>
        <strain evidence="2 3">TS118</strain>
    </source>
</reference>
<protein>
    <submittedName>
        <fullName evidence="2">Class I SAM-dependent methyltransferase</fullName>
    </submittedName>
</protein>
<dbReference type="InterPro" id="IPR041698">
    <property type="entry name" value="Methyltransf_25"/>
</dbReference>
<evidence type="ECO:0000313" key="2">
    <source>
        <dbReference type="EMBL" id="QJW90263.1"/>
    </source>
</evidence>
<dbReference type="RefSeq" id="WP_171740108.1">
    <property type="nucleotide sequence ID" value="NZ_CP053435.1"/>
</dbReference>
<dbReference type="Proteomes" id="UP000502756">
    <property type="component" value="Chromosome"/>
</dbReference>
<name>A0A6M5YAM4_9BACT</name>
<evidence type="ECO:0000259" key="1">
    <source>
        <dbReference type="Pfam" id="PF13649"/>
    </source>
</evidence>
<dbReference type="Pfam" id="PF13649">
    <property type="entry name" value="Methyltransf_25"/>
    <property type="match status" value="1"/>
</dbReference>
<dbReference type="GO" id="GO:0008168">
    <property type="term" value="F:methyltransferase activity"/>
    <property type="evidence" value="ECO:0007669"/>
    <property type="project" value="UniProtKB-KW"/>
</dbReference>
<keyword evidence="2" id="KW-0808">Transferase</keyword>